<evidence type="ECO:0000313" key="2">
    <source>
        <dbReference type="Proteomes" id="UP001179952"/>
    </source>
</evidence>
<organism evidence="1 2">
    <name type="scientific">Acorus gramineus</name>
    <name type="common">Dwarf sweet flag</name>
    <dbReference type="NCBI Taxonomy" id="55184"/>
    <lineage>
        <taxon>Eukaryota</taxon>
        <taxon>Viridiplantae</taxon>
        <taxon>Streptophyta</taxon>
        <taxon>Embryophyta</taxon>
        <taxon>Tracheophyta</taxon>
        <taxon>Spermatophyta</taxon>
        <taxon>Magnoliopsida</taxon>
        <taxon>Liliopsida</taxon>
        <taxon>Acoraceae</taxon>
        <taxon>Acorus</taxon>
    </lineage>
</organism>
<comment type="caution">
    <text evidence="1">The sequence shown here is derived from an EMBL/GenBank/DDBJ whole genome shotgun (WGS) entry which is preliminary data.</text>
</comment>
<reference evidence="1" key="1">
    <citation type="journal article" date="2023" name="Nat. Commun.">
        <title>Diploid and tetraploid genomes of Acorus and the evolution of monocots.</title>
        <authorList>
            <person name="Ma L."/>
            <person name="Liu K.W."/>
            <person name="Li Z."/>
            <person name="Hsiao Y.Y."/>
            <person name="Qi Y."/>
            <person name="Fu T."/>
            <person name="Tang G.D."/>
            <person name="Zhang D."/>
            <person name="Sun W.H."/>
            <person name="Liu D.K."/>
            <person name="Li Y."/>
            <person name="Chen G.Z."/>
            <person name="Liu X.D."/>
            <person name="Liao X.Y."/>
            <person name="Jiang Y.T."/>
            <person name="Yu X."/>
            <person name="Hao Y."/>
            <person name="Huang J."/>
            <person name="Zhao X.W."/>
            <person name="Ke S."/>
            <person name="Chen Y.Y."/>
            <person name="Wu W.L."/>
            <person name="Hsu J.L."/>
            <person name="Lin Y.F."/>
            <person name="Huang M.D."/>
            <person name="Li C.Y."/>
            <person name="Huang L."/>
            <person name="Wang Z.W."/>
            <person name="Zhao X."/>
            <person name="Zhong W.Y."/>
            <person name="Peng D.H."/>
            <person name="Ahmad S."/>
            <person name="Lan S."/>
            <person name="Zhang J.S."/>
            <person name="Tsai W.C."/>
            <person name="Van de Peer Y."/>
            <person name="Liu Z.J."/>
        </authorList>
    </citation>
    <scope>NUCLEOTIDE SEQUENCE</scope>
    <source>
        <strain evidence="1">SCP</strain>
    </source>
</reference>
<gene>
    <name evidence="1" type="ORF">QJS04_geneDACA021914</name>
</gene>
<reference evidence="1" key="2">
    <citation type="submission" date="2023-06" db="EMBL/GenBank/DDBJ databases">
        <authorList>
            <person name="Ma L."/>
            <person name="Liu K.-W."/>
            <person name="Li Z."/>
            <person name="Hsiao Y.-Y."/>
            <person name="Qi Y."/>
            <person name="Fu T."/>
            <person name="Tang G."/>
            <person name="Zhang D."/>
            <person name="Sun W.-H."/>
            <person name="Liu D.-K."/>
            <person name="Li Y."/>
            <person name="Chen G.-Z."/>
            <person name="Liu X.-D."/>
            <person name="Liao X.-Y."/>
            <person name="Jiang Y.-T."/>
            <person name="Yu X."/>
            <person name="Hao Y."/>
            <person name="Huang J."/>
            <person name="Zhao X.-W."/>
            <person name="Ke S."/>
            <person name="Chen Y.-Y."/>
            <person name="Wu W.-L."/>
            <person name="Hsu J.-L."/>
            <person name="Lin Y.-F."/>
            <person name="Huang M.-D."/>
            <person name="Li C.-Y."/>
            <person name="Huang L."/>
            <person name="Wang Z.-W."/>
            <person name="Zhao X."/>
            <person name="Zhong W.-Y."/>
            <person name="Peng D.-H."/>
            <person name="Ahmad S."/>
            <person name="Lan S."/>
            <person name="Zhang J.-S."/>
            <person name="Tsai W.-C."/>
            <person name="Van De Peer Y."/>
            <person name="Liu Z.-J."/>
        </authorList>
    </citation>
    <scope>NUCLEOTIDE SEQUENCE</scope>
    <source>
        <strain evidence="1">SCP</strain>
        <tissue evidence="1">Leaves</tissue>
    </source>
</reference>
<proteinExistence type="predicted"/>
<sequence length="91" mass="11005">MVNEIVRIKVEEAHKIDENDIKDAILRHFQQACEKKVRRPMWSMRTYKKIPIDLKDFLEGLFTEEEIKRTVYQGRMVLACTSIKVLEYYKR</sequence>
<evidence type="ECO:0000313" key="1">
    <source>
        <dbReference type="EMBL" id="KAK1259221.1"/>
    </source>
</evidence>
<name>A0AAV9A517_ACOGR</name>
<dbReference type="EMBL" id="JAUJYN010000012">
    <property type="protein sequence ID" value="KAK1259221.1"/>
    <property type="molecule type" value="Genomic_DNA"/>
</dbReference>
<dbReference type="Proteomes" id="UP001179952">
    <property type="component" value="Unassembled WGS sequence"/>
</dbReference>
<accession>A0AAV9A517</accession>
<keyword evidence="2" id="KW-1185">Reference proteome</keyword>
<protein>
    <submittedName>
        <fullName evidence="1">Uncharacterized protein</fullName>
    </submittedName>
</protein>
<dbReference type="AlphaFoldDB" id="A0AAV9A517"/>